<sequence>MPKTRKTDLSATRSQRGGRKRQRPERAGRASSSTAAEQVAQPPVQNQMVASHSPQPSTAPMMVAPSVTGAGPTDAIGSTQQESTEMAQGVNKVWVIGSSIVKRASIASRERKGGLNLGIVNTEIWWQGYGGMVLSQLLPKLRVLRRIENDPDVLIIHCGANSLGLIELKSLLEKLQDTLEQIAKLFPRSKLFDSKDPTLFHDDGVHLSKKGNDSFLENIEKVVTSLLKVEGEENEQVLAAGDHLC</sequence>
<organism evidence="2 3">
    <name type="scientific">Magallana gigas</name>
    <name type="common">Pacific oyster</name>
    <name type="synonym">Crassostrea gigas</name>
    <dbReference type="NCBI Taxonomy" id="29159"/>
    <lineage>
        <taxon>Eukaryota</taxon>
        <taxon>Metazoa</taxon>
        <taxon>Spiralia</taxon>
        <taxon>Lophotrochozoa</taxon>
        <taxon>Mollusca</taxon>
        <taxon>Bivalvia</taxon>
        <taxon>Autobranchia</taxon>
        <taxon>Pteriomorphia</taxon>
        <taxon>Ostreida</taxon>
        <taxon>Ostreoidea</taxon>
        <taxon>Ostreidae</taxon>
        <taxon>Magallana</taxon>
    </lineage>
</organism>
<proteinExistence type="predicted"/>
<dbReference type="InterPro" id="IPR036514">
    <property type="entry name" value="SGNH_hydro_sf"/>
</dbReference>
<keyword evidence="3" id="KW-1185">Reference proteome</keyword>
<feature type="compositionally biased region" description="Polar residues" evidence="1">
    <location>
        <begin position="43"/>
        <end position="58"/>
    </location>
</feature>
<dbReference type="AlphaFoldDB" id="A0A8W8MH04"/>
<accession>A0A8W8MH04</accession>
<evidence type="ECO:0000313" key="3">
    <source>
        <dbReference type="Proteomes" id="UP000005408"/>
    </source>
</evidence>
<dbReference type="EnsemblMetazoa" id="G32952.1">
    <property type="protein sequence ID" value="G32952.1:cds"/>
    <property type="gene ID" value="G32952"/>
</dbReference>
<reference evidence="2" key="1">
    <citation type="submission" date="2022-08" db="UniProtKB">
        <authorList>
            <consortium name="EnsemblMetazoa"/>
        </authorList>
    </citation>
    <scope>IDENTIFICATION</scope>
    <source>
        <strain evidence="2">05x7-T-G4-1.051#20</strain>
    </source>
</reference>
<dbReference type="Proteomes" id="UP000005408">
    <property type="component" value="Unassembled WGS sequence"/>
</dbReference>
<name>A0A8W8MH04_MAGGI</name>
<dbReference type="Gene3D" id="3.40.50.1110">
    <property type="entry name" value="SGNH hydrolase"/>
    <property type="match status" value="1"/>
</dbReference>
<evidence type="ECO:0000313" key="2">
    <source>
        <dbReference type="EnsemblMetazoa" id="G32952.1:cds"/>
    </source>
</evidence>
<feature type="region of interest" description="Disordered" evidence="1">
    <location>
        <begin position="1"/>
        <end position="60"/>
    </location>
</feature>
<dbReference type="SUPFAM" id="SSF52266">
    <property type="entry name" value="SGNH hydrolase"/>
    <property type="match status" value="1"/>
</dbReference>
<protein>
    <submittedName>
        <fullName evidence="2">Uncharacterized protein</fullName>
    </submittedName>
</protein>
<evidence type="ECO:0000256" key="1">
    <source>
        <dbReference type="SAM" id="MobiDB-lite"/>
    </source>
</evidence>